<dbReference type="EC" id="3.4.11.18" evidence="6 7"/>
<feature type="binding site" evidence="6">
    <location>
        <position position="173"/>
    </location>
    <ligand>
        <name>a divalent metal cation</name>
        <dbReference type="ChEBI" id="CHEBI:60240"/>
        <label>1</label>
    </ligand>
</feature>
<dbReference type="SUPFAM" id="SSF55920">
    <property type="entry name" value="Creatinase/aminopeptidase"/>
    <property type="match status" value="1"/>
</dbReference>
<feature type="compositionally biased region" description="Basic and acidic residues" evidence="8">
    <location>
        <begin position="36"/>
        <end position="46"/>
    </location>
</feature>
<feature type="binding site" evidence="6">
    <location>
        <position position="311"/>
    </location>
    <ligand>
        <name>a divalent metal cation</name>
        <dbReference type="ChEBI" id="CHEBI:60240"/>
        <label>1</label>
    </ligand>
</feature>
<feature type="binding site" evidence="6">
    <location>
        <position position="311"/>
    </location>
    <ligand>
        <name>a divalent metal cation</name>
        <dbReference type="ChEBI" id="CHEBI:60240"/>
        <label>2</label>
        <note>catalytic</note>
    </ligand>
</feature>
<feature type="binding site" evidence="6">
    <location>
        <position position="254"/>
    </location>
    <ligand>
        <name>substrate</name>
    </ligand>
</feature>
<comment type="similarity">
    <text evidence="6">Belongs to the peptidase M24A family. Methionine aminopeptidase type 1 subfamily.</text>
</comment>
<dbReference type="PANTHER" id="PTHR43330:SF16">
    <property type="entry name" value="METHIONINE AMINOPEPTIDASE 2"/>
    <property type="match status" value="1"/>
</dbReference>
<evidence type="ECO:0000313" key="11">
    <source>
        <dbReference type="Proteomes" id="UP000321154"/>
    </source>
</evidence>
<proteinExistence type="inferred from homology"/>
<evidence type="ECO:0000259" key="9">
    <source>
        <dbReference type="Pfam" id="PF00557"/>
    </source>
</evidence>
<protein>
    <recommendedName>
        <fullName evidence="6 7">Methionine aminopeptidase</fullName>
        <shortName evidence="6">MAP</shortName>
        <shortName evidence="6">MetAP</shortName>
        <ecNumber evidence="6 7">3.4.11.18</ecNumber>
    </recommendedName>
    <alternativeName>
        <fullName evidence="6">Peptidase M</fullName>
    </alternativeName>
</protein>
<feature type="binding site" evidence="6">
    <location>
        <position position="247"/>
    </location>
    <ligand>
        <name>a divalent metal cation</name>
        <dbReference type="ChEBI" id="CHEBI:60240"/>
        <label>2</label>
        <note>catalytic</note>
    </ligand>
</feature>
<comment type="subunit">
    <text evidence="6">Monomer.</text>
</comment>
<keyword evidence="5 6" id="KW-0378">Hydrolase</keyword>
<dbReference type="EMBL" id="BJUV01000005">
    <property type="protein sequence ID" value="GEK82392.1"/>
    <property type="molecule type" value="Genomic_DNA"/>
</dbReference>
<evidence type="ECO:0000256" key="8">
    <source>
        <dbReference type="SAM" id="MobiDB-lite"/>
    </source>
</evidence>
<evidence type="ECO:0000256" key="6">
    <source>
        <dbReference type="HAMAP-Rule" id="MF_01974"/>
    </source>
</evidence>
<evidence type="ECO:0000256" key="7">
    <source>
        <dbReference type="RuleBase" id="RU003653"/>
    </source>
</evidence>
<comment type="function">
    <text evidence="1 6">Removes the N-terminal methionine from nascent proteins. The N-terminal methionine is often cleaved when the second residue in the primary sequence is small and uncharged (Met-Ala-, Cys, Gly, Pro, Ser, Thr, or Val). Requires deformylation of the N(alpha)-formylated initiator methionine before it can be hydrolyzed.</text>
</comment>
<sequence>MILPRPPDPGKDADGCVLGSGRWSAGRGRPAGDAPPKLDRMPRDTHGILTPGRISAQRPVPASIPRPEYVGKAAPAPYTGGDVYDSATIELIRESGRIASRAIDAVEAALRPGVTTDELDRVAHEYLVAHDAYPSTLGYRGFPKSVCTSVNEVICHGIPDDTELVDGDLINIDITAFANGVHGDLNRTFVVGEGSTETHDLVDRTREALRRGIKAVAPGREVNVIGRAIESYAKRFGYGVVRDYTGHGVGRAFHSGLIIPHYDAPQYDDVIEVGMVFTIEPMLTLGGIEADIWSDGWTVTTRDKSRTAQFEHTLVVTERGADILTLS</sequence>
<feature type="binding site" evidence="6">
    <location>
        <position position="156"/>
    </location>
    <ligand>
        <name>substrate</name>
    </ligand>
</feature>
<dbReference type="InterPro" id="IPR036005">
    <property type="entry name" value="Creatinase/aminopeptidase-like"/>
</dbReference>
<dbReference type="PANTHER" id="PTHR43330">
    <property type="entry name" value="METHIONINE AMINOPEPTIDASE"/>
    <property type="match status" value="1"/>
</dbReference>
<organism evidence="10 11">
    <name type="scientific">Frigoribacterium faeni</name>
    <dbReference type="NCBI Taxonomy" id="145483"/>
    <lineage>
        <taxon>Bacteria</taxon>
        <taxon>Bacillati</taxon>
        <taxon>Actinomycetota</taxon>
        <taxon>Actinomycetes</taxon>
        <taxon>Micrococcales</taxon>
        <taxon>Microbacteriaceae</taxon>
        <taxon>Frigoribacterium</taxon>
    </lineage>
</organism>
<keyword evidence="11" id="KW-1185">Reference proteome</keyword>
<dbReference type="Pfam" id="PF00557">
    <property type="entry name" value="Peptidase_M24"/>
    <property type="match status" value="1"/>
</dbReference>
<reference evidence="10 11" key="1">
    <citation type="submission" date="2019-07" db="EMBL/GenBank/DDBJ databases">
        <title>Whole genome shotgun sequence of Frigoribacterium faeni NBRC 103066.</title>
        <authorList>
            <person name="Hosoyama A."/>
            <person name="Uohara A."/>
            <person name="Ohji S."/>
            <person name="Ichikawa N."/>
        </authorList>
    </citation>
    <scope>NUCLEOTIDE SEQUENCE [LARGE SCALE GENOMIC DNA]</scope>
    <source>
        <strain evidence="10 11">NBRC 103066</strain>
    </source>
</reference>
<feature type="binding site" evidence="6">
    <location>
        <position position="184"/>
    </location>
    <ligand>
        <name>a divalent metal cation</name>
        <dbReference type="ChEBI" id="CHEBI:60240"/>
        <label>1</label>
    </ligand>
</feature>
<dbReference type="PRINTS" id="PR00599">
    <property type="entry name" value="MAPEPTIDASE"/>
</dbReference>
<evidence type="ECO:0000256" key="2">
    <source>
        <dbReference type="ARBA" id="ARBA00022438"/>
    </source>
</evidence>
<dbReference type="PROSITE" id="PS00680">
    <property type="entry name" value="MAP_1"/>
    <property type="match status" value="1"/>
</dbReference>
<feature type="region of interest" description="Disordered" evidence="8">
    <location>
        <begin position="1"/>
        <end position="68"/>
    </location>
</feature>
<keyword evidence="2 6" id="KW-0031">Aminopeptidase</keyword>
<comment type="caution">
    <text evidence="10">The sequence shown here is derived from an EMBL/GenBank/DDBJ whole genome shotgun (WGS) entry which is preliminary data.</text>
</comment>
<evidence type="ECO:0000256" key="5">
    <source>
        <dbReference type="ARBA" id="ARBA00022801"/>
    </source>
</evidence>
<name>A0ABQ0ULM0_9MICO</name>
<dbReference type="Gene3D" id="3.90.230.10">
    <property type="entry name" value="Creatinase/methionine aminopeptidase superfamily"/>
    <property type="match status" value="1"/>
</dbReference>
<evidence type="ECO:0000256" key="4">
    <source>
        <dbReference type="ARBA" id="ARBA00022723"/>
    </source>
</evidence>
<feature type="domain" description="Peptidase M24" evidence="9">
    <location>
        <begin position="90"/>
        <end position="318"/>
    </location>
</feature>
<evidence type="ECO:0000313" key="10">
    <source>
        <dbReference type="EMBL" id="GEK82392.1"/>
    </source>
</evidence>
<comment type="cofactor">
    <cofactor evidence="6">
        <name>Co(2+)</name>
        <dbReference type="ChEBI" id="CHEBI:48828"/>
    </cofactor>
    <cofactor evidence="6">
        <name>Zn(2+)</name>
        <dbReference type="ChEBI" id="CHEBI:29105"/>
    </cofactor>
    <cofactor evidence="6">
        <name>Mn(2+)</name>
        <dbReference type="ChEBI" id="CHEBI:29035"/>
    </cofactor>
    <cofactor evidence="6">
        <name>Fe(2+)</name>
        <dbReference type="ChEBI" id="CHEBI:29033"/>
    </cofactor>
    <text evidence="6">Binds 2 divalent metal cations per subunit. Has a high-affinity and a low affinity metal-binding site. The true nature of the physiological cofactor is under debate. The enzyme is active with cobalt, zinc, manganese or divalent iron ions. Most likely, methionine aminopeptidases function as mononuclear Fe(2+)-metalloproteases under physiological conditions, and the catalytically relevant metal-binding site has been assigned to the histidine-containing high-affinity site.</text>
</comment>
<gene>
    <name evidence="6 10" type="primary">map</name>
    <name evidence="10" type="ORF">FFA01_07010</name>
</gene>
<evidence type="ECO:0000256" key="3">
    <source>
        <dbReference type="ARBA" id="ARBA00022670"/>
    </source>
</evidence>
<feature type="binding site" evidence="6">
    <location>
        <position position="280"/>
    </location>
    <ligand>
        <name>a divalent metal cation</name>
        <dbReference type="ChEBI" id="CHEBI:60240"/>
        <label>2</label>
        <note>catalytic</note>
    </ligand>
</feature>
<dbReference type="InterPro" id="IPR000994">
    <property type="entry name" value="Pept_M24"/>
</dbReference>
<dbReference type="Proteomes" id="UP000321154">
    <property type="component" value="Unassembled WGS sequence"/>
</dbReference>
<dbReference type="HAMAP" id="MF_01974">
    <property type="entry name" value="MetAP_1"/>
    <property type="match status" value="1"/>
</dbReference>
<dbReference type="NCBIfam" id="TIGR00500">
    <property type="entry name" value="met_pdase_I"/>
    <property type="match status" value="1"/>
</dbReference>
<feature type="binding site" evidence="6">
    <location>
        <position position="184"/>
    </location>
    <ligand>
        <name>a divalent metal cation</name>
        <dbReference type="ChEBI" id="CHEBI:60240"/>
        <label>2</label>
        <note>catalytic</note>
    </ligand>
</feature>
<dbReference type="InterPro" id="IPR001714">
    <property type="entry name" value="Pept_M24_MAP"/>
</dbReference>
<dbReference type="CDD" id="cd01086">
    <property type="entry name" value="MetAP1"/>
    <property type="match status" value="1"/>
</dbReference>
<dbReference type="InterPro" id="IPR002467">
    <property type="entry name" value="Pept_M24A_MAP1"/>
</dbReference>
<accession>A0ABQ0ULM0</accession>
<comment type="catalytic activity">
    <reaction evidence="6 7">
        <text>Release of N-terminal amino acids, preferentially methionine, from peptides and arylamides.</text>
        <dbReference type="EC" id="3.4.11.18"/>
    </reaction>
</comment>
<dbReference type="GO" id="GO:0004177">
    <property type="term" value="F:aminopeptidase activity"/>
    <property type="evidence" value="ECO:0007669"/>
    <property type="project" value="UniProtKB-KW"/>
</dbReference>
<keyword evidence="3 6" id="KW-0645">Protease</keyword>
<keyword evidence="4 6" id="KW-0479">Metal-binding</keyword>
<evidence type="ECO:0000256" key="1">
    <source>
        <dbReference type="ARBA" id="ARBA00002521"/>
    </source>
</evidence>